<dbReference type="Pfam" id="PF08245">
    <property type="entry name" value="Mur_ligase_M"/>
    <property type="match status" value="1"/>
</dbReference>
<gene>
    <name evidence="3" type="ORF">COU95_03400</name>
</gene>
<dbReference type="PANTHER" id="PTHR23135:SF4">
    <property type="entry name" value="UDP-N-ACETYLMURAMOYL-L-ALANYL-D-GLUTAMATE--2,6-DIAMINOPIMELATE LIGASE MURE HOMOLOG, CHLOROPLASTIC"/>
    <property type="match status" value="1"/>
</dbReference>
<feature type="domain" description="Mur ligase central" evidence="2">
    <location>
        <begin position="45"/>
        <end position="227"/>
    </location>
</feature>
<proteinExistence type="predicted"/>
<dbReference type="Proteomes" id="UP000231474">
    <property type="component" value="Unassembled WGS sequence"/>
</dbReference>
<comment type="caution">
    <text evidence="3">The sequence shown here is derived from an EMBL/GenBank/DDBJ whole genome shotgun (WGS) entry which is preliminary data.</text>
</comment>
<protein>
    <submittedName>
        <fullName evidence="3">UDP-N-acetylmuramoyl-L-alanyl-D-glutamate--2, 6-diaminopimelate ligase</fullName>
    </submittedName>
</protein>
<dbReference type="InterPro" id="IPR013221">
    <property type="entry name" value="Mur_ligase_cen"/>
</dbReference>
<dbReference type="Gene3D" id="3.90.190.20">
    <property type="entry name" value="Mur ligase, C-terminal domain"/>
    <property type="match status" value="1"/>
</dbReference>
<keyword evidence="3" id="KW-0436">Ligase</keyword>
<dbReference type="InterPro" id="IPR036615">
    <property type="entry name" value="Mur_ligase_C_dom_sf"/>
</dbReference>
<dbReference type="Gene3D" id="3.40.1190.10">
    <property type="entry name" value="Mur-like, catalytic domain"/>
    <property type="match status" value="1"/>
</dbReference>
<dbReference type="InterPro" id="IPR004101">
    <property type="entry name" value="Mur_ligase_C"/>
</dbReference>
<evidence type="ECO:0000259" key="1">
    <source>
        <dbReference type="Pfam" id="PF02875"/>
    </source>
</evidence>
<dbReference type="SUPFAM" id="SSF53623">
    <property type="entry name" value="MurD-like peptide ligases, catalytic domain"/>
    <property type="match status" value="1"/>
</dbReference>
<dbReference type="GO" id="GO:0016881">
    <property type="term" value="F:acid-amino acid ligase activity"/>
    <property type="evidence" value="ECO:0007669"/>
    <property type="project" value="InterPro"/>
</dbReference>
<dbReference type="GO" id="GO:0005524">
    <property type="term" value="F:ATP binding"/>
    <property type="evidence" value="ECO:0007669"/>
    <property type="project" value="InterPro"/>
</dbReference>
<dbReference type="NCBIfam" id="NF001126">
    <property type="entry name" value="PRK00139.1-4"/>
    <property type="match status" value="1"/>
</dbReference>
<dbReference type="PANTHER" id="PTHR23135">
    <property type="entry name" value="MUR LIGASE FAMILY MEMBER"/>
    <property type="match status" value="1"/>
</dbReference>
<name>A0A2M8L302_9BACT</name>
<evidence type="ECO:0000313" key="4">
    <source>
        <dbReference type="Proteomes" id="UP000231474"/>
    </source>
</evidence>
<dbReference type="AlphaFoldDB" id="A0A2M8L302"/>
<dbReference type="SUPFAM" id="SSF53244">
    <property type="entry name" value="MurD-like peptide ligases, peptide-binding domain"/>
    <property type="match status" value="1"/>
</dbReference>
<reference evidence="4" key="1">
    <citation type="submission" date="2017-09" db="EMBL/GenBank/DDBJ databases">
        <title>Depth-based differentiation of microbial function through sediment-hosted aquifers and enrichment of novel symbionts in the deep terrestrial subsurface.</title>
        <authorList>
            <person name="Probst A.J."/>
            <person name="Ladd B."/>
            <person name="Jarett J.K."/>
            <person name="Geller-Mcgrath D.E."/>
            <person name="Sieber C.M.K."/>
            <person name="Emerson J.B."/>
            <person name="Anantharaman K."/>
            <person name="Thomas B.C."/>
            <person name="Malmstrom R."/>
            <person name="Stieglmeier M."/>
            <person name="Klingl A."/>
            <person name="Woyke T."/>
            <person name="Ryan C.M."/>
            <person name="Banfield J.F."/>
        </authorList>
    </citation>
    <scope>NUCLEOTIDE SEQUENCE [LARGE SCALE GENOMIC DNA]</scope>
</reference>
<dbReference type="EMBL" id="PFEK01000066">
    <property type="protein sequence ID" value="PJE67247.1"/>
    <property type="molecule type" value="Genomic_DNA"/>
</dbReference>
<dbReference type="InterPro" id="IPR036565">
    <property type="entry name" value="Mur-like_cat_sf"/>
</dbReference>
<evidence type="ECO:0000259" key="2">
    <source>
        <dbReference type="Pfam" id="PF08245"/>
    </source>
</evidence>
<dbReference type="Pfam" id="PF02875">
    <property type="entry name" value="Mur_ligase_C"/>
    <property type="match status" value="1"/>
</dbReference>
<organism evidence="3 4">
    <name type="scientific">Candidatus Shapirobacteria bacterium CG10_big_fil_rev_8_21_14_0_10_40_9</name>
    <dbReference type="NCBI Taxonomy" id="1974888"/>
    <lineage>
        <taxon>Bacteria</taxon>
        <taxon>Candidatus Shapironibacteriota</taxon>
    </lineage>
</organism>
<evidence type="ECO:0000313" key="3">
    <source>
        <dbReference type="EMBL" id="PJE67247.1"/>
    </source>
</evidence>
<sequence length="406" mass="45747">MSNLSKSDVTDSVIKWLKNLKHLIGAIVATLVYRYPAKNLKIIGVTGTDGKTTTVHLIYSILKLAGERTAFVSSIEARIRDKEIDTGFHVTTPNPWLLQRLLRQMVDEEVEYLVLEATSHGLDQHRLFGCNFQVGVITNITHEHLDYHKTFKKYLAAKAKLFHGVKIAVLNRDERHFNYLKRAGGRARIVSYGINKEADYTLKKFKFKTKLSGKYNLYNCLAAIATAKALGIKDEIIRKAVADFSGLPGRLEKIDKGQDFSVFVDFAHTPNGLENVLQALRKEKKGRLIVVFGCAGERDKTKRPIMGEIASRLADLVVLTAEDPRTEDVDKIIDQIAAGCQKAGWIEGEKYFRVPDRREAIKFALKKLAKKGDIIVICGKGHEKSMCFGNTEYPWSDQKEVRLALK</sequence>
<feature type="domain" description="Mur ligase C-terminal" evidence="1">
    <location>
        <begin position="249"/>
        <end position="381"/>
    </location>
</feature>
<accession>A0A2M8L302</accession>